<keyword evidence="2" id="KW-1185">Reference proteome</keyword>
<feature type="non-terminal residue" evidence="1">
    <location>
        <position position="73"/>
    </location>
</feature>
<proteinExistence type="predicted"/>
<name>A0A0F4YI69_RASE3</name>
<sequence>MAFEQTPLRNVTISSSFWSPILACARERIIPALINSQKALGHWYCLTWPPGHNVKPHPFWDSDIYKTIEAACY</sequence>
<dbReference type="GeneID" id="25320320"/>
<reference evidence="1 2" key="1">
    <citation type="submission" date="2015-04" db="EMBL/GenBank/DDBJ databases">
        <authorList>
            <person name="Heijne W.H."/>
            <person name="Fedorova N.D."/>
            <person name="Nierman W.C."/>
            <person name="Vollebregt A.W."/>
            <person name="Zhao Z."/>
            <person name="Wu L."/>
            <person name="Kumar M."/>
            <person name="Stam H."/>
            <person name="van den Berg M.A."/>
            <person name="Pel H.J."/>
        </authorList>
    </citation>
    <scope>NUCLEOTIDE SEQUENCE [LARGE SCALE GENOMIC DNA]</scope>
    <source>
        <strain evidence="1 2">CBS 393.64</strain>
    </source>
</reference>
<dbReference type="Proteomes" id="UP000053958">
    <property type="component" value="Unassembled WGS sequence"/>
</dbReference>
<accession>A0A0F4YI69</accession>
<gene>
    <name evidence="1" type="ORF">T310_8059</name>
</gene>
<dbReference type="STRING" id="1408163.A0A0F4YI69"/>
<protein>
    <submittedName>
        <fullName evidence="1">DUF1680 domain protein</fullName>
    </submittedName>
</protein>
<evidence type="ECO:0000313" key="1">
    <source>
        <dbReference type="EMBL" id="KKA17997.1"/>
    </source>
</evidence>
<dbReference type="PANTHER" id="PTHR43465:SF2">
    <property type="entry name" value="DUF1680 DOMAIN PROTEIN (AFU_ORTHOLOGUE AFUA_1G08910)"/>
    <property type="match status" value="1"/>
</dbReference>
<dbReference type="EMBL" id="LASV01000515">
    <property type="protein sequence ID" value="KKA17997.1"/>
    <property type="molecule type" value="Genomic_DNA"/>
</dbReference>
<dbReference type="RefSeq" id="XP_013324609.1">
    <property type="nucleotide sequence ID" value="XM_013469155.1"/>
</dbReference>
<organism evidence="1 2">
    <name type="scientific">Rasamsonia emersonii (strain ATCC 16479 / CBS 393.64 / IMI 116815)</name>
    <dbReference type="NCBI Taxonomy" id="1408163"/>
    <lineage>
        <taxon>Eukaryota</taxon>
        <taxon>Fungi</taxon>
        <taxon>Dikarya</taxon>
        <taxon>Ascomycota</taxon>
        <taxon>Pezizomycotina</taxon>
        <taxon>Eurotiomycetes</taxon>
        <taxon>Eurotiomycetidae</taxon>
        <taxon>Eurotiales</taxon>
        <taxon>Trichocomaceae</taxon>
        <taxon>Rasamsonia</taxon>
    </lineage>
</organism>
<dbReference type="AlphaFoldDB" id="A0A0F4YI69"/>
<dbReference type="InterPro" id="IPR049174">
    <property type="entry name" value="Beta-AFase-like"/>
</dbReference>
<comment type="caution">
    <text evidence="1">The sequence shown here is derived from an EMBL/GenBank/DDBJ whole genome shotgun (WGS) entry which is preliminary data.</text>
</comment>
<evidence type="ECO:0000313" key="2">
    <source>
        <dbReference type="Proteomes" id="UP000053958"/>
    </source>
</evidence>
<dbReference type="PANTHER" id="PTHR43465">
    <property type="entry name" value="DUF1680 DOMAIN PROTEIN (AFU_ORTHOLOGUE AFUA_1G08910)"/>
    <property type="match status" value="1"/>
</dbReference>